<accession>A0ABQ3TG62</accession>
<keyword evidence="2" id="KW-1185">Reference proteome</keyword>
<reference evidence="2" key="1">
    <citation type="submission" date="2023-07" db="EMBL/GenBank/DDBJ databases">
        <title>Whole genome shotgun sequence of Streptomyces spororaveus NBRC 15456.</title>
        <authorList>
            <person name="Komaki H."/>
            <person name="Tamura T."/>
        </authorList>
    </citation>
    <scope>NUCLEOTIDE SEQUENCE [LARGE SCALE GENOMIC DNA]</scope>
    <source>
        <strain evidence="2">NBRC 15456</strain>
    </source>
</reference>
<evidence type="ECO:0000313" key="1">
    <source>
        <dbReference type="EMBL" id="GHI79391.1"/>
    </source>
</evidence>
<gene>
    <name evidence="1" type="ORF">Sspor_49520</name>
</gene>
<name>A0ABQ3TG62_9ACTN</name>
<evidence type="ECO:0000313" key="2">
    <source>
        <dbReference type="Proteomes" id="UP000608522"/>
    </source>
</evidence>
<protein>
    <submittedName>
        <fullName evidence="1">Uncharacterized protein</fullName>
    </submittedName>
</protein>
<dbReference type="RefSeq" id="WP_202200977.1">
    <property type="nucleotide sequence ID" value="NZ_BAAATO010000032.1"/>
</dbReference>
<comment type="caution">
    <text evidence="1">The sequence shown here is derived from an EMBL/GenBank/DDBJ whole genome shotgun (WGS) entry which is preliminary data.</text>
</comment>
<sequence length="186" mass="20069">MGSSRAYPVFRTDDLADAYRRARLLSGLMKPLDAEMWLCAQALTVPEARGLAALLPTGLFEPSYDWDRDVWFTGAELPRDDRELAAELPLTVDTYAAPGPVEPAFLRALGAGSATMLWYGVWPSAPGIPSAVRDSANQRVELGINEEHPDGRHTLYVHFTYADETGAARLAAAIGGSVLGPAQVGR</sequence>
<organism evidence="1 2">
    <name type="scientific">Streptomyces spororaveus</name>
    <dbReference type="NCBI Taxonomy" id="284039"/>
    <lineage>
        <taxon>Bacteria</taxon>
        <taxon>Bacillati</taxon>
        <taxon>Actinomycetota</taxon>
        <taxon>Actinomycetes</taxon>
        <taxon>Kitasatosporales</taxon>
        <taxon>Streptomycetaceae</taxon>
        <taxon>Streptomyces</taxon>
    </lineage>
</organism>
<proteinExistence type="predicted"/>
<dbReference type="Proteomes" id="UP000608522">
    <property type="component" value="Unassembled WGS sequence"/>
</dbReference>
<dbReference type="EMBL" id="BNED01000005">
    <property type="protein sequence ID" value="GHI79391.1"/>
    <property type="molecule type" value="Genomic_DNA"/>
</dbReference>